<dbReference type="STRING" id="865937.Gilli_2315"/>
<dbReference type="SUPFAM" id="SSF46785">
    <property type="entry name" value="Winged helix' DNA-binding domain"/>
    <property type="match status" value="1"/>
</dbReference>
<dbReference type="InterPro" id="IPR036390">
    <property type="entry name" value="WH_DNA-bd_sf"/>
</dbReference>
<organism evidence="2 3">
    <name type="scientific">Gillisia limnaea (strain DSM 15749 / LMG 21470 / R-8282)</name>
    <dbReference type="NCBI Taxonomy" id="865937"/>
    <lineage>
        <taxon>Bacteria</taxon>
        <taxon>Pseudomonadati</taxon>
        <taxon>Bacteroidota</taxon>
        <taxon>Flavobacteriia</taxon>
        <taxon>Flavobacteriales</taxon>
        <taxon>Flavobacteriaceae</taxon>
        <taxon>Gillisia</taxon>
    </lineage>
</organism>
<dbReference type="EMBL" id="JH594606">
    <property type="protein sequence ID" value="EHQ02944.1"/>
    <property type="molecule type" value="Genomic_DNA"/>
</dbReference>
<dbReference type="Proteomes" id="UP000003844">
    <property type="component" value="Unassembled WGS sequence"/>
</dbReference>
<keyword evidence="1" id="KW-0175">Coiled coil</keyword>
<dbReference type="PANTHER" id="PTHR30432">
    <property type="entry name" value="TRANSCRIPTIONAL REGULATOR MODE"/>
    <property type="match status" value="1"/>
</dbReference>
<dbReference type="HOGENOM" id="CLU_125440_2_1_10"/>
<keyword evidence="3" id="KW-1185">Reference proteome</keyword>
<gene>
    <name evidence="2" type="ORF">Gilli_2315</name>
</gene>
<dbReference type="InterPro" id="IPR051815">
    <property type="entry name" value="Molybdate_resp_trans_reg"/>
</dbReference>
<evidence type="ECO:0000256" key="1">
    <source>
        <dbReference type="SAM" id="Coils"/>
    </source>
</evidence>
<name>H2BW27_GILLR</name>
<protein>
    <submittedName>
        <fullName evidence="2">Putative transcriptional regulator, ModE family</fullName>
    </submittedName>
</protein>
<dbReference type="eggNOG" id="COG2005">
    <property type="taxonomic scope" value="Bacteria"/>
</dbReference>
<reference evidence="3" key="1">
    <citation type="journal article" date="2012" name="Stand. Genomic Sci.">
        <title>Genome sequence of the Antarctic rhodopsins-containing flavobacterium Gillisia limnaea type strain (R-8282(T)).</title>
        <authorList>
            <person name="Riedel T."/>
            <person name="Held B."/>
            <person name="Nolan M."/>
            <person name="Lucas S."/>
            <person name="Lapidus A."/>
            <person name="Tice H."/>
            <person name="Del Rio T.G."/>
            <person name="Cheng J.F."/>
            <person name="Han C."/>
            <person name="Tapia R."/>
            <person name="Goodwin L.A."/>
            <person name="Pitluck S."/>
            <person name="Liolios K."/>
            <person name="Mavromatis K."/>
            <person name="Pagani I."/>
            <person name="Ivanova N."/>
            <person name="Mikhailova N."/>
            <person name="Pati A."/>
            <person name="Chen A."/>
            <person name="Palaniappan K."/>
            <person name="Land M."/>
            <person name="Rohde M."/>
            <person name="Tindall B.J."/>
            <person name="Detter J.C."/>
            <person name="Goker M."/>
            <person name="Bristow J."/>
            <person name="Eisen J.A."/>
            <person name="Markowitz V."/>
            <person name="Hugenholtz P."/>
            <person name="Kyrpides N.C."/>
            <person name="Klenk H.P."/>
            <person name="Woyke T."/>
        </authorList>
    </citation>
    <scope>NUCLEOTIDE SEQUENCE [LARGE SCALE GENOMIC DNA]</scope>
    <source>
        <strain evidence="3">DSM 15749 / LMG 21470 / R-8282</strain>
    </source>
</reference>
<evidence type="ECO:0000313" key="2">
    <source>
        <dbReference type="EMBL" id="EHQ02944.1"/>
    </source>
</evidence>
<dbReference type="PANTHER" id="PTHR30432:SF1">
    <property type="entry name" value="DNA-BINDING TRANSCRIPTIONAL DUAL REGULATOR MODE"/>
    <property type="match status" value="1"/>
</dbReference>
<dbReference type="Gene3D" id="1.10.10.10">
    <property type="entry name" value="Winged helix-like DNA-binding domain superfamily/Winged helix DNA-binding domain"/>
    <property type="match status" value="1"/>
</dbReference>
<dbReference type="AlphaFoldDB" id="H2BW27"/>
<dbReference type="RefSeq" id="WP_006989254.1">
    <property type="nucleotide sequence ID" value="NZ_JH594606.1"/>
</dbReference>
<sequence length="120" mass="13683">MNNTNLHMGKKIRFKFWIADGDEKFYGPGPNQLLKEIQKEGSLSKAAGKMNLSYKKAWELVQKLNNHSEEPLVVLKKGGQHGGGAEVTPHALKIMEEYDNLQKKMNELVEQQHELIKVLK</sequence>
<feature type="coiled-coil region" evidence="1">
    <location>
        <begin position="91"/>
        <end position="118"/>
    </location>
</feature>
<proteinExistence type="predicted"/>
<dbReference type="InterPro" id="IPR036388">
    <property type="entry name" value="WH-like_DNA-bd_sf"/>
</dbReference>
<accession>H2BW27</accession>
<evidence type="ECO:0000313" key="3">
    <source>
        <dbReference type="Proteomes" id="UP000003844"/>
    </source>
</evidence>